<gene>
    <name evidence="1" type="ORF">LANO_0G10440G</name>
</gene>
<dbReference type="EMBL" id="LT598453">
    <property type="protein sequence ID" value="SCV04477.1"/>
    <property type="molecule type" value="Genomic_DNA"/>
</dbReference>
<dbReference type="AlphaFoldDB" id="A0A1G4KJ76"/>
<keyword evidence="2" id="KW-1185">Reference proteome</keyword>
<name>A0A1G4KJ76_9SACH</name>
<evidence type="ECO:0000313" key="2">
    <source>
        <dbReference type="Proteomes" id="UP000189911"/>
    </source>
</evidence>
<proteinExistence type="predicted"/>
<evidence type="ECO:0000313" key="1">
    <source>
        <dbReference type="EMBL" id="SCV04477.1"/>
    </source>
</evidence>
<dbReference type="OrthoDB" id="4069767at2759"/>
<accession>A0A1G4KJ76</accession>
<reference evidence="2" key="1">
    <citation type="submission" date="2016-03" db="EMBL/GenBank/DDBJ databases">
        <authorList>
            <person name="Devillers Hugo."/>
        </authorList>
    </citation>
    <scope>NUCLEOTIDE SEQUENCE [LARGE SCALE GENOMIC DNA]</scope>
</reference>
<organism evidence="1 2">
    <name type="scientific">Lachancea nothofagi CBS 11611</name>
    <dbReference type="NCBI Taxonomy" id="1266666"/>
    <lineage>
        <taxon>Eukaryota</taxon>
        <taxon>Fungi</taxon>
        <taxon>Dikarya</taxon>
        <taxon>Ascomycota</taxon>
        <taxon>Saccharomycotina</taxon>
        <taxon>Saccharomycetes</taxon>
        <taxon>Saccharomycetales</taxon>
        <taxon>Saccharomycetaceae</taxon>
        <taxon>Lachancea</taxon>
    </lineage>
</organism>
<sequence>MTAEIATSHMALESGPGALWLEEDELTFPSYPRRFYSNPELADLNNCTSMSNAPSEIESLLDKDDSLSTNTDFWREVPVSCEHDEPVAPQNSALDLSHNDFDLESPLKSPVVSSAASAEPRLEDFFQDLETTNPASQQTLFQSDFQFKRLCFRDADGKLALTDAQSSYHISKPMHKNVTYNTSKGLLKRALRRKSGFWEMASPSFAVAEFMLM</sequence>
<dbReference type="Proteomes" id="UP000189911">
    <property type="component" value="Chromosome G"/>
</dbReference>
<protein>
    <submittedName>
        <fullName evidence="1">LANO_0G10440g1_1</fullName>
    </submittedName>
</protein>